<feature type="compositionally biased region" description="Low complexity" evidence="5">
    <location>
        <begin position="46"/>
        <end position="62"/>
    </location>
</feature>
<dbReference type="GO" id="GO:0005634">
    <property type="term" value="C:nucleus"/>
    <property type="evidence" value="ECO:0007669"/>
    <property type="project" value="UniProtKB-SubCell"/>
</dbReference>
<dbReference type="VEuPathDB" id="VectorBase:PHUM527250"/>
<dbReference type="GO" id="GO:0000981">
    <property type="term" value="F:DNA-binding transcription factor activity, RNA polymerase II-specific"/>
    <property type="evidence" value="ECO:0007669"/>
    <property type="project" value="TreeGrafter"/>
</dbReference>
<proteinExistence type="predicted"/>
<dbReference type="Gene3D" id="1.20.5.340">
    <property type="match status" value="1"/>
</dbReference>
<evidence type="ECO:0000313" key="7">
    <source>
        <dbReference type="EMBL" id="EEB18678.1"/>
    </source>
</evidence>
<dbReference type="HOGENOM" id="CLU_610581_0_0_1"/>
<dbReference type="PANTHER" id="PTHR45796">
    <property type="entry name" value="FORKHEAD BOX P, ISOFORM C"/>
    <property type="match status" value="1"/>
</dbReference>
<evidence type="ECO:0000256" key="1">
    <source>
        <dbReference type="ARBA" id="ARBA00004123"/>
    </source>
</evidence>
<protein>
    <submittedName>
        <fullName evidence="7 8">Forkhead box protein P1, putative</fullName>
    </submittedName>
</protein>
<dbReference type="RefSeq" id="XP_002431416.1">
    <property type="nucleotide sequence ID" value="XM_002431371.1"/>
</dbReference>
<evidence type="ECO:0000256" key="4">
    <source>
        <dbReference type="ARBA" id="ARBA00023242"/>
    </source>
</evidence>
<dbReference type="eggNOG" id="KOG4385">
    <property type="taxonomic scope" value="Eukaryota"/>
</dbReference>
<dbReference type="KEGG" id="phu:Phum_PHUM527250"/>
<evidence type="ECO:0000259" key="6">
    <source>
        <dbReference type="Pfam" id="PF16159"/>
    </source>
</evidence>
<name>E0VZ72_PEDHC</name>
<dbReference type="CTD" id="8235005"/>
<dbReference type="STRING" id="121224.E0VZ72"/>
<keyword evidence="2" id="KW-0805">Transcription regulation</keyword>
<dbReference type="EMBL" id="AAZO01006397">
    <property type="status" value="NOT_ANNOTATED_CDS"/>
    <property type="molecule type" value="Genomic_DNA"/>
</dbReference>
<dbReference type="FunFam" id="1.20.5.340:FF:000005">
    <property type="entry name" value="Forkhead box P1, isoform CRA_f"/>
    <property type="match status" value="1"/>
</dbReference>
<evidence type="ECO:0000313" key="9">
    <source>
        <dbReference type="Proteomes" id="UP000009046"/>
    </source>
</evidence>
<feature type="domain" description="FOXP coiled-coil" evidence="6">
    <location>
        <begin position="278"/>
        <end position="346"/>
    </location>
</feature>
<reference evidence="8" key="3">
    <citation type="submission" date="2021-02" db="UniProtKB">
        <authorList>
            <consortium name="EnsemblMetazoa"/>
        </authorList>
    </citation>
    <scope>IDENTIFICATION</scope>
    <source>
        <strain evidence="8">USDA</strain>
    </source>
</reference>
<dbReference type="InterPro" id="IPR032354">
    <property type="entry name" value="FOXP-CC"/>
</dbReference>
<dbReference type="Proteomes" id="UP000009046">
    <property type="component" value="Unassembled WGS sequence"/>
</dbReference>
<reference evidence="7" key="1">
    <citation type="submission" date="2007-04" db="EMBL/GenBank/DDBJ databases">
        <title>Annotation of Pediculus humanus corporis strain USDA.</title>
        <authorList>
            <person name="Kirkness E."/>
            <person name="Hannick L."/>
            <person name="Hass B."/>
            <person name="Bruggner R."/>
            <person name="Lawson D."/>
            <person name="Bidwell S."/>
            <person name="Joardar V."/>
            <person name="Caler E."/>
            <person name="Walenz B."/>
            <person name="Inman J."/>
            <person name="Schobel S."/>
            <person name="Galinsky K."/>
            <person name="Amedeo P."/>
            <person name="Strausberg R."/>
        </authorList>
    </citation>
    <scope>NUCLEOTIDE SEQUENCE</scope>
    <source>
        <strain evidence="7">USDA</strain>
    </source>
</reference>
<reference evidence="7" key="2">
    <citation type="submission" date="2007-04" db="EMBL/GenBank/DDBJ databases">
        <title>The genome of the human body louse.</title>
        <authorList>
            <consortium name="The Human Body Louse Genome Consortium"/>
            <person name="Kirkness E."/>
            <person name="Walenz B."/>
            <person name="Hass B."/>
            <person name="Bruggner R."/>
            <person name="Strausberg R."/>
        </authorList>
    </citation>
    <scope>NUCLEOTIDE SEQUENCE</scope>
    <source>
        <strain evidence="7">USDA</strain>
    </source>
</reference>
<dbReference type="OMA" id="NEQHESK"/>
<dbReference type="InterPro" id="IPR050998">
    <property type="entry name" value="FOXP"/>
</dbReference>
<evidence type="ECO:0000256" key="3">
    <source>
        <dbReference type="ARBA" id="ARBA00023163"/>
    </source>
</evidence>
<evidence type="ECO:0000256" key="2">
    <source>
        <dbReference type="ARBA" id="ARBA00023015"/>
    </source>
</evidence>
<evidence type="ECO:0000256" key="5">
    <source>
        <dbReference type="SAM" id="MobiDB-lite"/>
    </source>
</evidence>
<dbReference type="GeneID" id="8235005"/>
<comment type="subcellular location">
    <subcellularLocation>
        <location evidence="1">Nucleus</location>
    </subcellularLocation>
</comment>
<dbReference type="EnsemblMetazoa" id="PHUM527250-RA">
    <property type="protein sequence ID" value="PHUM527250-PA"/>
    <property type="gene ID" value="PHUM527250"/>
</dbReference>
<sequence>MADIFKIDSPKKFHDDDVGRCSPLLLKEQNGHNGLSKDDGSEENGNSRPSSRQSSQVSYGNSTHDDYQRLIQQPNQIKFKHNLLNEQQQQQQQQDNTKLFPHQILSRAQLQILLKQHSIFIQDQQNHHKQYHPYFLQQRNGIERRQLEQIMQQIQERLQANFIQQTHLLDAIDKKGGEVAQSQLLALRQEQQQLMQQWQFTQRKYLLQRGLNPGEIPSPWKEHPRENIDGNHPLNYKNFHGPNGILNPLDFIRWDGLNGLSSLPEEFLEEFAEKLNPLYGHGVCKWPGCESDFDDFQAFNKHLNSDHNLDDRATAQARVQMQVVSQLEIQLQKERDRLHAMMAHLHMAKQAVEQSKNEQHESKLNISSGPNLDEKHLDHISFTKMIAEVRSSVLQPLSSNISPSVRRKLSEKNNSSLVGEIQRNQEFYKNADVRPPFTYASLIRQVFKL</sequence>
<feature type="non-terminal residue" evidence="7">
    <location>
        <position position="449"/>
    </location>
</feature>
<dbReference type="AlphaFoldDB" id="E0VZ72"/>
<evidence type="ECO:0000313" key="8">
    <source>
        <dbReference type="EnsemblMetazoa" id="PHUM527250-PA"/>
    </source>
</evidence>
<accession>E0VZ72</accession>
<feature type="region of interest" description="Disordered" evidence="5">
    <location>
        <begin position="24"/>
        <end position="63"/>
    </location>
</feature>
<keyword evidence="9" id="KW-1185">Reference proteome</keyword>
<dbReference type="Pfam" id="PF16159">
    <property type="entry name" value="FOXP-CC"/>
    <property type="match status" value="1"/>
</dbReference>
<keyword evidence="4" id="KW-0539">Nucleus</keyword>
<organism>
    <name type="scientific">Pediculus humanus subsp. corporis</name>
    <name type="common">Body louse</name>
    <dbReference type="NCBI Taxonomy" id="121224"/>
    <lineage>
        <taxon>Eukaryota</taxon>
        <taxon>Metazoa</taxon>
        <taxon>Ecdysozoa</taxon>
        <taxon>Arthropoda</taxon>
        <taxon>Hexapoda</taxon>
        <taxon>Insecta</taxon>
        <taxon>Pterygota</taxon>
        <taxon>Neoptera</taxon>
        <taxon>Paraneoptera</taxon>
        <taxon>Psocodea</taxon>
        <taxon>Troctomorpha</taxon>
        <taxon>Phthiraptera</taxon>
        <taxon>Anoplura</taxon>
        <taxon>Pediculidae</taxon>
        <taxon>Pediculus</taxon>
    </lineage>
</organism>
<dbReference type="OrthoDB" id="5830876at2759"/>
<dbReference type="PANTHER" id="PTHR45796:SF4">
    <property type="entry name" value="FORKHEAD BOX P, ISOFORM C"/>
    <property type="match status" value="1"/>
</dbReference>
<gene>
    <name evidence="8" type="primary">8235005</name>
    <name evidence="7" type="ORF">Phum_PHUM527250</name>
</gene>
<dbReference type="GO" id="GO:0000978">
    <property type="term" value="F:RNA polymerase II cis-regulatory region sequence-specific DNA binding"/>
    <property type="evidence" value="ECO:0007669"/>
    <property type="project" value="TreeGrafter"/>
</dbReference>
<dbReference type="EMBL" id="DS235849">
    <property type="protein sequence ID" value="EEB18678.1"/>
    <property type="molecule type" value="Genomic_DNA"/>
</dbReference>
<keyword evidence="3" id="KW-0804">Transcription</keyword>